<feature type="transmembrane region" description="Helical" evidence="1">
    <location>
        <begin position="86"/>
        <end position="105"/>
    </location>
</feature>
<protein>
    <submittedName>
        <fullName evidence="2">Tetratricopeptide repeat protein</fullName>
    </submittedName>
</protein>
<dbReference type="AlphaFoldDB" id="A0A410G5W5"/>
<keyword evidence="1" id="KW-1133">Transmembrane helix</keyword>
<dbReference type="KEGG" id="aev:EI546_13405"/>
<dbReference type="Proteomes" id="UP000285517">
    <property type="component" value="Chromosome"/>
</dbReference>
<evidence type="ECO:0000313" key="3">
    <source>
        <dbReference type="Proteomes" id="UP000285517"/>
    </source>
</evidence>
<gene>
    <name evidence="2" type="ORF">EI546_13405</name>
</gene>
<dbReference type="OrthoDB" id="1451921at2"/>
<keyword evidence="1" id="KW-0472">Membrane</keyword>
<reference evidence="2 3" key="1">
    <citation type="submission" date="2019-01" db="EMBL/GenBank/DDBJ databases">
        <title>Complete genome sequencing of Aequorivita sp. H23M31.</title>
        <authorList>
            <person name="Bae J.-W."/>
        </authorList>
    </citation>
    <scope>NUCLEOTIDE SEQUENCE [LARGE SCALE GENOMIC DNA]</scope>
    <source>
        <strain evidence="2 3">H23M31</strain>
    </source>
</reference>
<dbReference type="EMBL" id="CP034951">
    <property type="protein sequence ID" value="QAA82653.1"/>
    <property type="molecule type" value="Genomic_DNA"/>
</dbReference>
<evidence type="ECO:0000313" key="2">
    <source>
        <dbReference type="EMBL" id="QAA82653.1"/>
    </source>
</evidence>
<name>A0A410G5W5_9FLAO</name>
<proteinExistence type="predicted"/>
<dbReference type="Gene3D" id="1.25.40.10">
    <property type="entry name" value="Tetratricopeptide repeat domain"/>
    <property type="match status" value="1"/>
</dbReference>
<evidence type="ECO:0000256" key="1">
    <source>
        <dbReference type="SAM" id="Phobius"/>
    </source>
</evidence>
<dbReference type="SUPFAM" id="SSF48452">
    <property type="entry name" value="TPR-like"/>
    <property type="match status" value="1"/>
</dbReference>
<dbReference type="RefSeq" id="WP_128251018.1">
    <property type="nucleotide sequence ID" value="NZ_CP034951.1"/>
</dbReference>
<dbReference type="InterPro" id="IPR011990">
    <property type="entry name" value="TPR-like_helical_dom_sf"/>
</dbReference>
<accession>A0A410G5W5</accession>
<sequence>MKIEFEEWNAIETYLEKNEAGEVTAHLKQSLDQIPNLDEKIKYVKETREDIEDCIRMSKIKEFQTEVDVDEEVTRKPKIKRLKMSVFFYSVAATLIVLFGIFWMLNTKTPGEKIFAENFKPDIGLPLKMSTIGNYGFYEGMLDYKQENYKEAIAKWNTILPAKPHNDTLNYFLGVANLALGNTVESLEYLRNQELYKGGMFEQEAAYYAALAEIKDGNFKKAEILLRNNPSPDNDKLLKQLENQ</sequence>
<organism evidence="2 3">
    <name type="scientific">Aequorivita ciconiae</name>
    <dbReference type="NCBI Taxonomy" id="2494375"/>
    <lineage>
        <taxon>Bacteria</taxon>
        <taxon>Pseudomonadati</taxon>
        <taxon>Bacteroidota</taxon>
        <taxon>Flavobacteriia</taxon>
        <taxon>Flavobacteriales</taxon>
        <taxon>Flavobacteriaceae</taxon>
        <taxon>Aequorivita</taxon>
    </lineage>
</organism>
<keyword evidence="3" id="KW-1185">Reference proteome</keyword>
<keyword evidence="1" id="KW-0812">Transmembrane</keyword>